<dbReference type="AlphaFoldDB" id="A0A5D0U7F9"/>
<keyword evidence="7" id="KW-0723">Serine/threonine-protein kinase</keyword>
<sequence>MGGRLPRRRDRADQGGRAGRPVDGEGPGSGLESGREADPVQGRRHRGRQDLPLRVHPVVRRPAGRQVPDHRDHQVDGELEVRRRRLRRGRGRPRRPDHDLGSLGARRERDPDEHRPVIPPKRRLPGFVELAELGTGAQGVVVLARHESGGPPVAIKYLAVELLGDAAARTTFRDEAQILRRVVDPHVARFLDYRESPWGAAIILEAVPGRPLRKILDERADPLTPEAALATLKGSLLGLAAAHAVGVVHRDYKPGNVLVQDDGRSRLIDFGIAVLAGRGGLAGTPAYMSPEQWAGGPATPATDLYAATCVFVECVTGEKPFRGTTLAELRAAHTEGPAPLERVPDALRPLVLRGLAKNPSERTPSAHEFVSEVDAAAVRAYGPDWERRGLVALGAVAAAVATAIPFGMLGAALLAPGASSTAMGGAVAGAAGHASGGLAQGAAADTAKGFLGKLGGAKGATRIAAGAGSAAIAAWFFLPDPGSGVGGTSHAGVHAYFTKPGVLLGQAALPPAETPYIDLKYTLAPARATPGTEVRLVEEFRARTPGGVYYPPGGGRQCLGEKAKPPKTHWYKWGIGLDDEQLGVDGSAFLGFYRMPPTKRKDLPQRTGDAAVLPVTSETKGEQQPFVQAECAIMSRWTTTYVMTLPERRLLRPGGYLVTPRVPMKITTTVREKTPIPPESAGAVIEGTLPVLQVLES</sequence>
<dbReference type="SUPFAM" id="SSF56112">
    <property type="entry name" value="Protein kinase-like (PK-like)"/>
    <property type="match status" value="1"/>
</dbReference>
<dbReference type="PROSITE" id="PS50011">
    <property type="entry name" value="PROTEIN_KINASE_DOM"/>
    <property type="match status" value="1"/>
</dbReference>
<dbReference type="GO" id="GO:0005524">
    <property type="term" value="F:ATP binding"/>
    <property type="evidence" value="ECO:0007669"/>
    <property type="project" value="UniProtKB-KW"/>
</dbReference>
<dbReference type="Pfam" id="PF00069">
    <property type="entry name" value="Pkinase"/>
    <property type="match status" value="1"/>
</dbReference>
<protein>
    <submittedName>
        <fullName evidence="7">Serine/threonine protein kinase</fullName>
    </submittedName>
</protein>
<gene>
    <name evidence="7" type="ORF">FXF65_18660</name>
</gene>
<evidence type="ECO:0000313" key="7">
    <source>
        <dbReference type="EMBL" id="TYC13700.1"/>
    </source>
</evidence>
<dbReference type="GO" id="GO:0004674">
    <property type="term" value="F:protein serine/threonine kinase activity"/>
    <property type="evidence" value="ECO:0007669"/>
    <property type="project" value="UniProtKB-KW"/>
</dbReference>
<dbReference type="InterPro" id="IPR008271">
    <property type="entry name" value="Ser/Thr_kinase_AS"/>
</dbReference>
<feature type="domain" description="Protein kinase" evidence="6">
    <location>
        <begin position="127"/>
        <end position="378"/>
    </location>
</feature>
<feature type="compositionally biased region" description="Basic and acidic residues" evidence="5">
    <location>
        <begin position="94"/>
        <end position="116"/>
    </location>
</feature>
<evidence type="ECO:0000256" key="2">
    <source>
        <dbReference type="ARBA" id="ARBA00022741"/>
    </source>
</evidence>
<keyword evidence="3 7" id="KW-0418">Kinase</keyword>
<dbReference type="Proteomes" id="UP000322634">
    <property type="component" value="Unassembled WGS sequence"/>
</dbReference>
<dbReference type="CDD" id="cd14014">
    <property type="entry name" value="STKc_PknB_like"/>
    <property type="match status" value="1"/>
</dbReference>
<accession>A0A5D0U7F9</accession>
<keyword evidence="4" id="KW-0067">ATP-binding</keyword>
<evidence type="ECO:0000256" key="5">
    <source>
        <dbReference type="SAM" id="MobiDB-lite"/>
    </source>
</evidence>
<reference evidence="7 8" key="1">
    <citation type="submission" date="2019-08" db="EMBL/GenBank/DDBJ databases">
        <title>Actinomadura sp. nov. CYP1-5 isolated from mountain soil.</title>
        <authorList>
            <person name="Songsumanus A."/>
            <person name="Kuncharoen N."/>
            <person name="Kudo T."/>
            <person name="Yuki M."/>
            <person name="Igarashi Y."/>
            <person name="Tanasupawat S."/>
        </authorList>
    </citation>
    <scope>NUCLEOTIDE SEQUENCE [LARGE SCALE GENOMIC DNA]</scope>
    <source>
        <strain evidence="7 8">GKU157</strain>
    </source>
</reference>
<feature type="compositionally biased region" description="Basic residues" evidence="5">
    <location>
        <begin position="82"/>
        <end position="93"/>
    </location>
</feature>
<evidence type="ECO:0000256" key="3">
    <source>
        <dbReference type="ARBA" id="ARBA00022777"/>
    </source>
</evidence>
<evidence type="ECO:0000259" key="6">
    <source>
        <dbReference type="PROSITE" id="PS50011"/>
    </source>
</evidence>
<keyword evidence="2" id="KW-0547">Nucleotide-binding</keyword>
<dbReference type="Gene3D" id="1.10.510.10">
    <property type="entry name" value="Transferase(Phosphotransferase) domain 1"/>
    <property type="match status" value="1"/>
</dbReference>
<dbReference type="EMBL" id="VSFF01000007">
    <property type="protein sequence ID" value="TYC13700.1"/>
    <property type="molecule type" value="Genomic_DNA"/>
</dbReference>
<evidence type="ECO:0000256" key="1">
    <source>
        <dbReference type="ARBA" id="ARBA00022679"/>
    </source>
</evidence>
<dbReference type="PROSITE" id="PS00108">
    <property type="entry name" value="PROTEIN_KINASE_ST"/>
    <property type="match status" value="1"/>
</dbReference>
<keyword evidence="8" id="KW-1185">Reference proteome</keyword>
<dbReference type="PANTHER" id="PTHR43289">
    <property type="entry name" value="MITOGEN-ACTIVATED PROTEIN KINASE KINASE KINASE 20-RELATED"/>
    <property type="match status" value="1"/>
</dbReference>
<dbReference type="InterPro" id="IPR011009">
    <property type="entry name" value="Kinase-like_dom_sf"/>
</dbReference>
<feature type="region of interest" description="Disordered" evidence="5">
    <location>
        <begin position="1"/>
        <end position="121"/>
    </location>
</feature>
<evidence type="ECO:0000256" key="4">
    <source>
        <dbReference type="ARBA" id="ARBA00022840"/>
    </source>
</evidence>
<feature type="compositionally biased region" description="Basic and acidic residues" evidence="5">
    <location>
        <begin position="67"/>
        <end position="81"/>
    </location>
</feature>
<proteinExistence type="predicted"/>
<evidence type="ECO:0000313" key="8">
    <source>
        <dbReference type="Proteomes" id="UP000322634"/>
    </source>
</evidence>
<name>A0A5D0U7F9_9ACTN</name>
<organism evidence="7 8">
    <name type="scientific">Actinomadura syzygii</name>
    <dbReference type="NCBI Taxonomy" id="1427538"/>
    <lineage>
        <taxon>Bacteria</taxon>
        <taxon>Bacillati</taxon>
        <taxon>Actinomycetota</taxon>
        <taxon>Actinomycetes</taxon>
        <taxon>Streptosporangiales</taxon>
        <taxon>Thermomonosporaceae</taxon>
        <taxon>Actinomadura</taxon>
    </lineage>
</organism>
<comment type="caution">
    <text evidence="7">The sequence shown here is derived from an EMBL/GenBank/DDBJ whole genome shotgun (WGS) entry which is preliminary data.</text>
</comment>
<dbReference type="Gene3D" id="3.30.200.20">
    <property type="entry name" value="Phosphorylase Kinase, domain 1"/>
    <property type="match status" value="1"/>
</dbReference>
<dbReference type="OrthoDB" id="4716121at2"/>
<dbReference type="PANTHER" id="PTHR43289:SF34">
    <property type="entry name" value="SERINE_THREONINE-PROTEIN KINASE YBDM-RELATED"/>
    <property type="match status" value="1"/>
</dbReference>
<dbReference type="InterPro" id="IPR000719">
    <property type="entry name" value="Prot_kinase_dom"/>
</dbReference>
<keyword evidence="1" id="KW-0808">Transferase</keyword>